<sequence>MGKREKANTARRSRANTSSDPGRREASTRDADIEVVVAICRAVLYGEGNNSKERRKRNVARAYMESEDVDRVRVRKMGERESRKVVTKIEDLRTFAPCLVRPAAS</sequence>
<dbReference type="GeneID" id="63687827"/>
<organism evidence="2 3">
    <name type="scientific">Dacryopinax primogenitus (strain DJM 731)</name>
    <name type="common">Brown rot fungus</name>
    <dbReference type="NCBI Taxonomy" id="1858805"/>
    <lineage>
        <taxon>Eukaryota</taxon>
        <taxon>Fungi</taxon>
        <taxon>Dikarya</taxon>
        <taxon>Basidiomycota</taxon>
        <taxon>Agaricomycotina</taxon>
        <taxon>Dacrymycetes</taxon>
        <taxon>Dacrymycetales</taxon>
        <taxon>Dacrymycetaceae</taxon>
        <taxon>Dacryopinax</taxon>
    </lineage>
</organism>
<dbReference type="Proteomes" id="UP000030653">
    <property type="component" value="Unassembled WGS sequence"/>
</dbReference>
<proteinExistence type="predicted"/>
<evidence type="ECO:0000256" key="1">
    <source>
        <dbReference type="SAM" id="MobiDB-lite"/>
    </source>
</evidence>
<reference evidence="2 3" key="1">
    <citation type="journal article" date="2012" name="Science">
        <title>The Paleozoic origin of enzymatic lignin decomposition reconstructed from 31 fungal genomes.</title>
        <authorList>
            <person name="Floudas D."/>
            <person name="Binder M."/>
            <person name="Riley R."/>
            <person name="Barry K."/>
            <person name="Blanchette R.A."/>
            <person name="Henrissat B."/>
            <person name="Martinez A.T."/>
            <person name="Otillar R."/>
            <person name="Spatafora J.W."/>
            <person name="Yadav J.S."/>
            <person name="Aerts A."/>
            <person name="Benoit I."/>
            <person name="Boyd A."/>
            <person name="Carlson A."/>
            <person name="Copeland A."/>
            <person name="Coutinho P.M."/>
            <person name="de Vries R.P."/>
            <person name="Ferreira P."/>
            <person name="Findley K."/>
            <person name="Foster B."/>
            <person name="Gaskell J."/>
            <person name="Glotzer D."/>
            <person name="Gorecki P."/>
            <person name="Heitman J."/>
            <person name="Hesse C."/>
            <person name="Hori C."/>
            <person name="Igarashi K."/>
            <person name="Jurgens J.A."/>
            <person name="Kallen N."/>
            <person name="Kersten P."/>
            <person name="Kohler A."/>
            <person name="Kuees U."/>
            <person name="Kumar T.K.A."/>
            <person name="Kuo A."/>
            <person name="LaButti K."/>
            <person name="Larrondo L.F."/>
            <person name="Lindquist E."/>
            <person name="Ling A."/>
            <person name="Lombard V."/>
            <person name="Lucas S."/>
            <person name="Lundell T."/>
            <person name="Martin R."/>
            <person name="McLaughlin D.J."/>
            <person name="Morgenstern I."/>
            <person name="Morin E."/>
            <person name="Murat C."/>
            <person name="Nagy L.G."/>
            <person name="Nolan M."/>
            <person name="Ohm R.A."/>
            <person name="Patyshakuliyeva A."/>
            <person name="Rokas A."/>
            <person name="Ruiz-Duenas F.J."/>
            <person name="Sabat G."/>
            <person name="Salamov A."/>
            <person name="Samejima M."/>
            <person name="Schmutz J."/>
            <person name="Slot J.C."/>
            <person name="St John F."/>
            <person name="Stenlid J."/>
            <person name="Sun H."/>
            <person name="Sun S."/>
            <person name="Syed K."/>
            <person name="Tsang A."/>
            <person name="Wiebenga A."/>
            <person name="Young D."/>
            <person name="Pisabarro A."/>
            <person name="Eastwood D.C."/>
            <person name="Martin F."/>
            <person name="Cullen D."/>
            <person name="Grigoriev I.V."/>
            <person name="Hibbett D.S."/>
        </authorList>
    </citation>
    <scope>NUCLEOTIDE SEQUENCE [LARGE SCALE GENOMIC DNA]</scope>
    <source>
        <strain evidence="2 3">DJM-731 SS1</strain>
    </source>
</reference>
<dbReference type="HOGENOM" id="CLU_2236492_0_0_1"/>
<name>M5FZK3_DACPD</name>
<evidence type="ECO:0000313" key="3">
    <source>
        <dbReference type="Proteomes" id="UP000030653"/>
    </source>
</evidence>
<dbReference type="AlphaFoldDB" id="M5FZK3"/>
<protein>
    <submittedName>
        <fullName evidence="2">Uncharacterized protein</fullName>
    </submittedName>
</protein>
<feature type="region of interest" description="Disordered" evidence="1">
    <location>
        <begin position="1"/>
        <end position="28"/>
    </location>
</feature>
<dbReference type="RefSeq" id="XP_040628841.1">
    <property type="nucleotide sequence ID" value="XM_040772765.1"/>
</dbReference>
<accession>M5FZK3</accession>
<gene>
    <name evidence="2" type="ORF">DACRYDRAFT_22375</name>
</gene>
<evidence type="ECO:0000313" key="2">
    <source>
        <dbReference type="EMBL" id="EJU01944.1"/>
    </source>
</evidence>
<dbReference type="EMBL" id="JH795863">
    <property type="protein sequence ID" value="EJU01944.1"/>
    <property type="molecule type" value="Genomic_DNA"/>
</dbReference>
<keyword evidence="3" id="KW-1185">Reference proteome</keyword>